<proteinExistence type="predicted"/>
<sequence length="184" mass="20969">MKAKSFKYIQLNLVIALAMTLFFSCNNDYNTVNNIDVLANEPAGIADSLNLKYTDSTFLKANLLSPKMHDYSNRNFPFTEFREGVILHIYEGNEKNTVFADYGIVYNDTDIIDLRGNVIIAMSTKDTLFTEQLYYNKENKWLFNNIKATLKSKDYVTNGVGFDSNDDFTNAQILEVTGQFAVTE</sequence>
<accession>A0A2T1NE40</accession>
<feature type="signal peptide" evidence="1">
    <location>
        <begin position="1"/>
        <end position="23"/>
    </location>
</feature>
<protein>
    <submittedName>
        <fullName evidence="2">LPS export ABC transporter periplasmic protein LptC</fullName>
    </submittedName>
</protein>
<evidence type="ECO:0000256" key="1">
    <source>
        <dbReference type="SAM" id="SignalP"/>
    </source>
</evidence>
<dbReference type="GO" id="GO:0015221">
    <property type="term" value="F:lipopolysaccharide transmembrane transporter activity"/>
    <property type="evidence" value="ECO:0007669"/>
    <property type="project" value="InterPro"/>
</dbReference>
<dbReference type="OrthoDB" id="1427074at2"/>
<dbReference type="Proteomes" id="UP000238426">
    <property type="component" value="Unassembled WGS sequence"/>
</dbReference>
<keyword evidence="1" id="KW-0732">Signal</keyword>
<gene>
    <name evidence="2" type="primary">lptC</name>
    <name evidence="2" type="ORF">C7H52_05395</name>
</gene>
<name>A0A2T1NE40_9FLAO</name>
<dbReference type="GO" id="GO:0005886">
    <property type="term" value="C:plasma membrane"/>
    <property type="evidence" value="ECO:0007669"/>
    <property type="project" value="InterPro"/>
</dbReference>
<dbReference type="Gene3D" id="2.60.450.10">
    <property type="entry name" value="Lipopolysaccharide (LPS) transport protein A like domain"/>
    <property type="match status" value="1"/>
</dbReference>
<dbReference type="EMBL" id="PXOQ01000007">
    <property type="protein sequence ID" value="PSG90713.1"/>
    <property type="molecule type" value="Genomic_DNA"/>
</dbReference>
<evidence type="ECO:0000313" key="3">
    <source>
        <dbReference type="Proteomes" id="UP000238426"/>
    </source>
</evidence>
<comment type="caution">
    <text evidence="2">The sequence shown here is derived from an EMBL/GenBank/DDBJ whole genome shotgun (WGS) entry which is preliminary data.</text>
</comment>
<organism evidence="2 3">
    <name type="scientific">Aurantibacter aestuarii</name>
    <dbReference type="NCBI Taxonomy" id="1266046"/>
    <lineage>
        <taxon>Bacteria</taxon>
        <taxon>Pseudomonadati</taxon>
        <taxon>Bacteroidota</taxon>
        <taxon>Flavobacteriia</taxon>
        <taxon>Flavobacteriales</taxon>
        <taxon>Flavobacteriaceae</taxon>
        <taxon>Aurantibacter</taxon>
    </lineage>
</organism>
<dbReference type="NCBIfam" id="TIGR04409">
    <property type="entry name" value="LptC_YrbK"/>
    <property type="match status" value="1"/>
</dbReference>
<keyword evidence="3" id="KW-1185">Reference proteome</keyword>
<evidence type="ECO:0000313" key="2">
    <source>
        <dbReference type="EMBL" id="PSG90713.1"/>
    </source>
</evidence>
<dbReference type="AlphaFoldDB" id="A0A2T1NE40"/>
<dbReference type="InterPro" id="IPR026265">
    <property type="entry name" value="LptC"/>
</dbReference>
<dbReference type="PROSITE" id="PS51257">
    <property type="entry name" value="PROKAR_LIPOPROTEIN"/>
    <property type="match status" value="1"/>
</dbReference>
<dbReference type="InterPro" id="IPR010664">
    <property type="entry name" value="LipoPS_assembly_LptC-rel"/>
</dbReference>
<reference evidence="2 3" key="1">
    <citation type="submission" date="2018-03" db="EMBL/GenBank/DDBJ databases">
        <title>Mesoflavibacter sp. HG37 and Mesoflavibacter sp. HG96 sp.nov., two marine bacteria isolated from seawater of Western Pacific Ocean.</title>
        <authorList>
            <person name="Cheng H."/>
            <person name="Wu Y.-H."/>
            <person name="Guo L.-L."/>
            <person name="Xu X.-W."/>
        </authorList>
    </citation>
    <scope>NUCLEOTIDE SEQUENCE [LARGE SCALE GENOMIC DNA]</scope>
    <source>
        <strain evidence="2 3">KCTC 32269</strain>
    </source>
</reference>
<dbReference type="RefSeq" id="WP_106462854.1">
    <property type="nucleotide sequence ID" value="NZ_PXOQ01000007.1"/>
</dbReference>
<feature type="chain" id="PRO_5015393652" evidence="1">
    <location>
        <begin position="24"/>
        <end position="184"/>
    </location>
</feature>
<dbReference type="Pfam" id="PF06835">
    <property type="entry name" value="LptC"/>
    <property type="match status" value="1"/>
</dbReference>